<sequence length="631" mass="73640">MNILEELKFYCETQNPVGALMLSGEWGCGKTYLIEKTLPEDIVDTCIVLRVSLFGLGTVNEIQAEVKKKWFAALSEEKGISEDTTPKIKKVIETSKGILGTIKAFLPDDWQNIDRGLASLIDLVPLQNTIGDKKVILVFDDLERSSISTAELLGSINEYCENQCFNIIIVANEDKILKTVHDKEQFSYKEIKEKVVQRVIHFTPDYDSVVKNIIKELSPRNDKYKLFLENNQSILTAILAGEIDDELIIESFKNDNRRLKQDELKKETERLRNLLEQRPHNIRSLKCAIQDFERIYTILVELQFENCEIWLSSFVAYMMVSKAGLIIESQRYNNLFSKLNVEKLYPGFFETSCMVSGIEDWVCCGDWDENRIRFELSAELNRSKAKLPIEIVKSYLLPEVDDSVIKDGYPELLRQVYNGDLTLDEYVLFIENSYYARKYKVALGTIEWSQVQNGIRLQMKRLIADKREIGYSYRMISEKNKELFTDEEWESYCLIQKFRDNDVQIYENNQRIYIELLQTNINKAYQELGNKRYNALTQEMVDVSFEIFKNSGNANKNSFSMWFEGMWHRYKDMQDINIEITEKSLMDFKEKLSRLCDDYKKNDCPIALMHTIKFIEIIKEILLGNATEEVV</sequence>
<evidence type="ECO:0000313" key="2">
    <source>
        <dbReference type="EMBL" id="MSD17534.1"/>
    </source>
</evidence>
<dbReference type="Gene3D" id="3.40.50.300">
    <property type="entry name" value="P-loop containing nucleotide triphosphate hydrolases"/>
    <property type="match status" value="1"/>
</dbReference>
<feature type="domain" description="KAP NTPase" evidence="1">
    <location>
        <begin position="16"/>
        <end position="298"/>
    </location>
</feature>
<name>A0A844E7K4_EUBRA</name>
<protein>
    <recommendedName>
        <fullName evidence="1">KAP NTPase domain-containing protein</fullName>
    </recommendedName>
</protein>
<evidence type="ECO:0000313" key="3">
    <source>
        <dbReference type="Proteomes" id="UP000431304"/>
    </source>
</evidence>
<comment type="caution">
    <text evidence="2">The sequence shown here is derived from an EMBL/GenBank/DDBJ whole genome shotgun (WGS) entry which is preliminary data.</text>
</comment>
<dbReference type="SUPFAM" id="SSF52540">
    <property type="entry name" value="P-loop containing nucleoside triphosphate hydrolases"/>
    <property type="match status" value="1"/>
</dbReference>
<dbReference type="InterPro" id="IPR011646">
    <property type="entry name" value="KAP_P-loop"/>
</dbReference>
<gene>
    <name evidence="2" type="ORF">GKE72_16070</name>
</gene>
<dbReference type="EMBL" id="WKRA01000062">
    <property type="protein sequence ID" value="MSD17534.1"/>
    <property type="molecule type" value="Genomic_DNA"/>
</dbReference>
<dbReference type="InterPro" id="IPR027417">
    <property type="entry name" value="P-loop_NTPase"/>
</dbReference>
<evidence type="ECO:0000259" key="1">
    <source>
        <dbReference type="Pfam" id="PF07693"/>
    </source>
</evidence>
<dbReference type="Proteomes" id="UP000431304">
    <property type="component" value="Unassembled WGS sequence"/>
</dbReference>
<accession>A0A844E7K4</accession>
<proteinExistence type="predicted"/>
<reference evidence="2 3" key="1">
    <citation type="journal article" date="2019" name="Nat. Med.">
        <title>A library of human gut bacterial isolates paired with longitudinal multiomics data enables mechanistic microbiome research.</title>
        <authorList>
            <person name="Poyet M."/>
            <person name="Groussin M."/>
            <person name="Gibbons S.M."/>
            <person name="Avila-Pacheco J."/>
            <person name="Jiang X."/>
            <person name="Kearney S.M."/>
            <person name="Perrotta A.R."/>
            <person name="Berdy B."/>
            <person name="Zhao S."/>
            <person name="Lieberman T.D."/>
            <person name="Swanson P.K."/>
            <person name="Smith M."/>
            <person name="Roesemann S."/>
            <person name="Alexander J.E."/>
            <person name="Rich S.A."/>
            <person name="Livny J."/>
            <person name="Vlamakis H."/>
            <person name="Clish C."/>
            <person name="Bullock K."/>
            <person name="Deik A."/>
            <person name="Scott J."/>
            <person name="Pierce K.A."/>
            <person name="Xavier R.J."/>
            <person name="Alm E.J."/>
        </authorList>
    </citation>
    <scope>NUCLEOTIDE SEQUENCE [LARGE SCALE GENOMIC DNA]</scope>
    <source>
        <strain evidence="2 3">BIOML-A3</strain>
    </source>
</reference>
<organism evidence="2 3">
    <name type="scientific">Eubacterium ramulus</name>
    <dbReference type="NCBI Taxonomy" id="39490"/>
    <lineage>
        <taxon>Bacteria</taxon>
        <taxon>Bacillati</taxon>
        <taxon>Bacillota</taxon>
        <taxon>Clostridia</taxon>
        <taxon>Eubacteriales</taxon>
        <taxon>Eubacteriaceae</taxon>
        <taxon>Eubacterium</taxon>
    </lineage>
</organism>
<dbReference type="Pfam" id="PF07693">
    <property type="entry name" value="KAP_NTPase"/>
    <property type="match status" value="1"/>
</dbReference>
<dbReference type="RefSeq" id="WP_154315247.1">
    <property type="nucleotide sequence ID" value="NZ_WKRA01000062.1"/>
</dbReference>
<dbReference type="AlphaFoldDB" id="A0A844E7K4"/>